<feature type="binding site" evidence="4">
    <location>
        <position position="32"/>
    </location>
    <ligand>
        <name>Zn(2+)</name>
        <dbReference type="ChEBI" id="CHEBI:29105"/>
    </ligand>
</feature>
<evidence type="ECO:0000256" key="2">
    <source>
        <dbReference type="ARBA" id="ARBA00022833"/>
    </source>
</evidence>
<feature type="binding site" evidence="4">
    <location>
        <position position="30"/>
    </location>
    <ligand>
        <name>Zn(2+)</name>
        <dbReference type="ChEBI" id="CHEBI:29105"/>
    </ligand>
</feature>
<accession>A0A328PGH9</accession>
<dbReference type="RefSeq" id="WP_112093432.1">
    <property type="nucleotide sequence ID" value="NZ_QLOE01000002.1"/>
</dbReference>
<protein>
    <submittedName>
        <fullName evidence="5">6-carboxytetrahydropterin synthase QueD</fullName>
    </submittedName>
</protein>
<dbReference type="OrthoDB" id="6529at2157"/>
<evidence type="ECO:0000313" key="5">
    <source>
        <dbReference type="EMBL" id="RAO79602.1"/>
    </source>
</evidence>
<organism evidence="5 6">
    <name type="scientific">Methanothermobacter tenebrarum</name>
    <dbReference type="NCBI Taxonomy" id="680118"/>
    <lineage>
        <taxon>Archaea</taxon>
        <taxon>Methanobacteriati</taxon>
        <taxon>Methanobacteriota</taxon>
        <taxon>Methanomada group</taxon>
        <taxon>Methanobacteria</taxon>
        <taxon>Methanobacteriales</taxon>
        <taxon>Methanobacteriaceae</taxon>
        <taxon>Methanothermobacter</taxon>
    </lineage>
</organism>
<proteinExistence type="predicted"/>
<comment type="cofactor">
    <cofactor evidence="4">
        <name>Zn(2+)</name>
        <dbReference type="ChEBI" id="CHEBI:29105"/>
    </cofactor>
    <text evidence="4">Binds 1 zinc ion per subunit.</text>
</comment>
<dbReference type="InterPro" id="IPR007115">
    <property type="entry name" value="6-PTP_synth/QueD"/>
</dbReference>
<comment type="caution">
    <text evidence="5">The sequence shown here is derived from an EMBL/GenBank/DDBJ whole genome shotgun (WGS) entry which is preliminary data.</text>
</comment>
<feature type="binding site" evidence="4">
    <location>
        <position position="18"/>
    </location>
    <ligand>
        <name>Zn(2+)</name>
        <dbReference type="ChEBI" id="CHEBI:29105"/>
    </ligand>
</feature>
<dbReference type="EMBL" id="QLOE01000002">
    <property type="protein sequence ID" value="RAO79602.1"/>
    <property type="molecule type" value="Genomic_DNA"/>
</dbReference>
<keyword evidence="1 4" id="KW-0479">Metal-binding</keyword>
<dbReference type="SUPFAM" id="SSF55620">
    <property type="entry name" value="Tetrahydrobiopterin biosynthesis enzymes-like"/>
    <property type="match status" value="1"/>
</dbReference>
<dbReference type="Gene3D" id="3.30.479.10">
    <property type="entry name" value="6-pyruvoyl tetrahydropterin synthase/QueD"/>
    <property type="match status" value="1"/>
</dbReference>
<keyword evidence="3" id="KW-0456">Lyase</keyword>
<dbReference type="InterPro" id="IPR038418">
    <property type="entry name" value="6-PTP_synth/QueD_sf"/>
</dbReference>
<dbReference type="PIRSF" id="PIRSF006113">
    <property type="entry name" value="PTP_synth"/>
    <property type="match status" value="1"/>
</dbReference>
<dbReference type="GO" id="GO:0046872">
    <property type="term" value="F:metal ion binding"/>
    <property type="evidence" value="ECO:0007669"/>
    <property type="project" value="UniProtKB-KW"/>
</dbReference>
<dbReference type="PANTHER" id="PTHR12589:SF7">
    <property type="entry name" value="6-PYRUVOYL TETRAHYDROBIOPTERIN SYNTHASE"/>
    <property type="match status" value="1"/>
</dbReference>
<reference evidence="5 6" key="1">
    <citation type="submission" date="2018-06" db="EMBL/GenBank/DDBJ databases">
        <title>Draft genome sequence of hyperthermophilic methanogen Methanothermobacter tenebrarum sp. MCM-B 1447.</title>
        <authorList>
            <person name="Pore S.D."/>
            <person name="Dagar S."/>
            <person name="Dhakephalkar P.K."/>
        </authorList>
    </citation>
    <scope>NUCLEOTIDE SEQUENCE [LARGE SCALE GENOMIC DNA]</scope>
    <source>
        <strain evidence="5 6">MCM B 1447</strain>
    </source>
</reference>
<evidence type="ECO:0000256" key="4">
    <source>
        <dbReference type="PIRSR" id="PIRSR006113-2"/>
    </source>
</evidence>
<evidence type="ECO:0000313" key="6">
    <source>
        <dbReference type="Proteomes" id="UP000249782"/>
    </source>
</evidence>
<keyword evidence="2 4" id="KW-0862">Zinc</keyword>
<keyword evidence="6" id="KW-1185">Reference proteome</keyword>
<evidence type="ECO:0000256" key="3">
    <source>
        <dbReference type="ARBA" id="ARBA00023239"/>
    </source>
</evidence>
<dbReference type="Pfam" id="PF01242">
    <property type="entry name" value="PTPS"/>
    <property type="match status" value="1"/>
</dbReference>
<gene>
    <name evidence="5" type="ORF">DPC56_02165</name>
</gene>
<dbReference type="GO" id="GO:0016829">
    <property type="term" value="F:lyase activity"/>
    <property type="evidence" value="ECO:0007669"/>
    <property type="project" value="UniProtKB-KW"/>
</dbReference>
<dbReference type="AlphaFoldDB" id="A0A328PGH9"/>
<sequence>MKIIIEGIHANLRFSAAHMIPEHETCGVIHGHSYIVNVEVEGEPTGKHGFIVDFKDVKGIMRRICKRLDHRLLVPLKSPLMDVQVSDEEVEFQVADKKYKIPKEDCCLLPIESTSAEGLAKYFAKKLYKELKEYNKMIKNVKVCVNEGIGQGAIFTYPGVDRI</sequence>
<name>A0A328PGH9_9EURY</name>
<dbReference type="Proteomes" id="UP000249782">
    <property type="component" value="Unassembled WGS sequence"/>
</dbReference>
<evidence type="ECO:0000256" key="1">
    <source>
        <dbReference type="ARBA" id="ARBA00022723"/>
    </source>
</evidence>
<dbReference type="PANTHER" id="PTHR12589">
    <property type="entry name" value="PYRUVOYL TETRAHYDROBIOPTERIN SYNTHASE"/>
    <property type="match status" value="1"/>
</dbReference>